<accession>A0A6J4IWV9</accession>
<proteinExistence type="predicted"/>
<organism evidence="1">
    <name type="scientific">uncultured Chloroflexota bacterium</name>
    <dbReference type="NCBI Taxonomy" id="166587"/>
    <lineage>
        <taxon>Bacteria</taxon>
        <taxon>Bacillati</taxon>
        <taxon>Chloroflexota</taxon>
        <taxon>environmental samples</taxon>
    </lineage>
</organism>
<gene>
    <name evidence="1" type="ORF">AVDCRST_MAG77-2683</name>
</gene>
<dbReference type="EMBL" id="CADCTC010000155">
    <property type="protein sequence ID" value="CAA9261200.1"/>
    <property type="molecule type" value="Genomic_DNA"/>
</dbReference>
<sequence>EPDHHRSGRTVEVRPLPAVHRLPRQRPRRRPVLVRPLRAAAGRCPQRRGRGL</sequence>
<name>A0A6J4IWV9_9CHLR</name>
<feature type="non-terminal residue" evidence="1">
    <location>
        <position position="52"/>
    </location>
</feature>
<reference evidence="1" key="1">
    <citation type="submission" date="2020-02" db="EMBL/GenBank/DDBJ databases">
        <authorList>
            <person name="Meier V. D."/>
        </authorList>
    </citation>
    <scope>NUCLEOTIDE SEQUENCE</scope>
    <source>
        <strain evidence="1">AVDCRST_MAG77</strain>
    </source>
</reference>
<evidence type="ECO:0000313" key="1">
    <source>
        <dbReference type="EMBL" id="CAA9261200.1"/>
    </source>
</evidence>
<feature type="non-terminal residue" evidence="1">
    <location>
        <position position="1"/>
    </location>
</feature>
<dbReference type="AlphaFoldDB" id="A0A6J4IWV9"/>
<protein>
    <submittedName>
        <fullName evidence="1">Uncharacterized protein</fullName>
    </submittedName>
</protein>